<dbReference type="GO" id="GO:0005524">
    <property type="term" value="F:ATP binding"/>
    <property type="evidence" value="ECO:0007669"/>
    <property type="project" value="UniProtKB-UniRule"/>
</dbReference>
<evidence type="ECO:0000256" key="2">
    <source>
        <dbReference type="ARBA" id="ARBA00022741"/>
    </source>
</evidence>
<dbReference type="SUPFAM" id="SSF56112">
    <property type="entry name" value="Protein kinase-like (PK-like)"/>
    <property type="match status" value="1"/>
</dbReference>
<evidence type="ECO:0000313" key="9">
    <source>
        <dbReference type="Proteomes" id="UP000694568"/>
    </source>
</evidence>
<dbReference type="InterPro" id="IPR051681">
    <property type="entry name" value="Ser/Thr_Kinases-Pseudokinases"/>
</dbReference>
<evidence type="ECO:0000256" key="3">
    <source>
        <dbReference type="ARBA" id="ARBA00022840"/>
    </source>
</evidence>
<evidence type="ECO:0000259" key="7">
    <source>
        <dbReference type="PROSITE" id="PS50011"/>
    </source>
</evidence>
<feature type="binding site" evidence="4">
    <location>
        <position position="46"/>
    </location>
    <ligand>
        <name>ATP</name>
        <dbReference type="ChEBI" id="CHEBI:30616"/>
    </ligand>
</feature>
<feature type="region of interest" description="Disordered" evidence="6">
    <location>
        <begin position="457"/>
        <end position="488"/>
    </location>
</feature>
<dbReference type="InterPro" id="IPR011009">
    <property type="entry name" value="Kinase-like_dom_sf"/>
</dbReference>
<dbReference type="PANTHER" id="PTHR44329:SF297">
    <property type="entry name" value="RECEPTOR-INTERACTING SERINE_THREONINE-PROTEIN KINASE 3"/>
    <property type="match status" value="1"/>
</dbReference>
<reference evidence="8" key="2">
    <citation type="submission" date="2025-09" db="UniProtKB">
        <authorList>
            <consortium name="Ensembl"/>
        </authorList>
    </citation>
    <scope>IDENTIFICATION</scope>
</reference>
<evidence type="ECO:0000256" key="5">
    <source>
        <dbReference type="RuleBase" id="RU000304"/>
    </source>
</evidence>
<dbReference type="InterPro" id="IPR000719">
    <property type="entry name" value="Prot_kinase_dom"/>
</dbReference>
<dbReference type="Gene3D" id="1.10.510.10">
    <property type="entry name" value="Transferase(Phosphotransferase) domain 1"/>
    <property type="match status" value="1"/>
</dbReference>
<dbReference type="PROSITE" id="PS50011">
    <property type="entry name" value="PROTEIN_KINASE_DOM"/>
    <property type="match status" value="1"/>
</dbReference>
<dbReference type="Proteomes" id="UP000694568">
    <property type="component" value="Unplaced"/>
</dbReference>
<organism evidence="8 9">
    <name type="scientific">Sander lucioperca</name>
    <name type="common">Pike-perch</name>
    <name type="synonym">Perca lucioperca</name>
    <dbReference type="NCBI Taxonomy" id="283035"/>
    <lineage>
        <taxon>Eukaryota</taxon>
        <taxon>Metazoa</taxon>
        <taxon>Chordata</taxon>
        <taxon>Craniata</taxon>
        <taxon>Vertebrata</taxon>
        <taxon>Euteleostomi</taxon>
        <taxon>Actinopterygii</taxon>
        <taxon>Neopterygii</taxon>
        <taxon>Teleostei</taxon>
        <taxon>Neoteleostei</taxon>
        <taxon>Acanthomorphata</taxon>
        <taxon>Eupercaria</taxon>
        <taxon>Perciformes</taxon>
        <taxon>Percoidei</taxon>
        <taxon>Percidae</taxon>
        <taxon>Luciopercinae</taxon>
        <taxon>Sander</taxon>
    </lineage>
</organism>
<feature type="compositionally biased region" description="Basic and acidic residues" evidence="6">
    <location>
        <begin position="479"/>
        <end position="488"/>
    </location>
</feature>
<dbReference type="InterPro" id="IPR001245">
    <property type="entry name" value="Ser-Thr/Tyr_kinase_cat_dom"/>
</dbReference>
<dbReference type="PANTHER" id="PTHR44329">
    <property type="entry name" value="SERINE/THREONINE-PROTEIN KINASE TNNI3K-RELATED"/>
    <property type="match status" value="1"/>
</dbReference>
<keyword evidence="1 5" id="KW-0723">Serine/threonine-protein kinase</keyword>
<comment type="similarity">
    <text evidence="5">Belongs to the protein kinase superfamily.</text>
</comment>
<reference evidence="8" key="1">
    <citation type="submission" date="2025-08" db="UniProtKB">
        <authorList>
            <consortium name="Ensembl"/>
        </authorList>
    </citation>
    <scope>IDENTIFICATION</scope>
</reference>
<keyword evidence="2 4" id="KW-0547">Nucleotide-binding</keyword>
<dbReference type="InterPro" id="IPR017441">
    <property type="entry name" value="Protein_kinase_ATP_BS"/>
</dbReference>
<proteinExistence type="inferred from homology"/>
<dbReference type="Pfam" id="PF07714">
    <property type="entry name" value="PK_Tyr_Ser-Thr"/>
    <property type="match status" value="1"/>
</dbReference>
<evidence type="ECO:0000256" key="4">
    <source>
        <dbReference type="PROSITE-ProRule" id="PRU10141"/>
    </source>
</evidence>
<accession>A0A8C9Y6W8</accession>
<dbReference type="SMART" id="SM00220">
    <property type="entry name" value="S_TKc"/>
    <property type="match status" value="1"/>
</dbReference>
<keyword evidence="1 5" id="KW-0808">Transferase</keyword>
<dbReference type="PROSITE" id="PS00108">
    <property type="entry name" value="PROTEIN_KINASE_ST"/>
    <property type="match status" value="1"/>
</dbReference>
<dbReference type="Ensembl" id="ENSSLUT00000022203.1">
    <property type="protein sequence ID" value="ENSSLUP00000021485.1"/>
    <property type="gene ID" value="ENSSLUG00000009941.1"/>
</dbReference>
<keyword evidence="9" id="KW-1185">Reference proteome</keyword>
<protein>
    <submittedName>
        <fullName evidence="8">Receptor-interacting serine-threonine kinase 3</fullName>
    </submittedName>
</protein>
<evidence type="ECO:0000313" key="8">
    <source>
        <dbReference type="Ensembl" id="ENSSLUP00000021485.1"/>
    </source>
</evidence>
<gene>
    <name evidence="8" type="primary">ripk3</name>
</gene>
<dbReference type="InterPro" id="IPR008271">
    <property type="entry name" value="Ser/Thr_kinase_AS"/>
</dbReference>
<feature type="compositionally biased region" description="Polar residues" evidence="6">
    <location>
        <begin position="407"/>
        <end position="422"/>
    </location>
</feature>
<feature type="domain" description="Protein kinase" evidence="7">
    <location>
        <begin position="17"/>
        <end position="291"/>
    </location>
</feature>
<evidence type="ECO:0000256" key="1">
    <source>
        <dbReference type="ARBA" id="ARBA00022527"/>
    </source>
</evidence>
<feature type="compositionally biased region" description="Low complexity" evidence="6">
    <location>
        <begin position="395"/>
        <end position="406"/>
    </location>
</feature>
<dbReference type="GeneTree" id="ENSGT00940000160206"/>
<dbReference type="AlphaFoldDB" id="A0A8C9Y6W8"/>
<name>A0A8C9Y6W8_SANLU</name>
<keyword evidence="3 4" id="KW-0067">ATP-binding</keyword>
<evidence type="ECO:0000256" key="6">
    <source>
        <dbReference type="SAM" id="MobiDB-lite"/>
    </source>
</evidence>
<sequence>MALSSCQAPMLVEDSSLEGWKVIGSGGFGQIYKARHRQWGCDVAIKLLHYDDGTSASLLRELDMMRRGSSPYAIQVRGVFRGRVPSSGSSTQLGLVMELMERGSLASLQETLCGAPPWPLVFRLAHQVALGLNYLHSLSPPMLHLDLKPSNVLLDFYLNAKLTDFGLARYYRSVTRVSKKDSGEEGGTISYMPPEAFQVSYSPTLASDIYSYGILLWAIVTGKQPYAHAKSSLVRLRIPEGDRPLLDEIRVQAAGRAGLTGLMELMERCWDTRPEQRPSSLECTTETEELYKIHKHAINDAVHQVLKKLDQMEEETMIEQIGRVHITQARPPEGERFEAMNVDNTPTGGPPIQEMAGGCTANQTDNARVKDLPSFGPASTCYKSSVCPIGSPLPSSSTWRSTESSTAKPPQSSFRPNLSSQYHRQFSSPDTFQIHLCNVTGFQHGNNNTMHIQVMDTSDRKRHPTAPSRVDLPPPHPGSWKDKTGGVG</sequence>
<keyword evidence="1 5" id="KW-0418">Kinase</keyword>
<dbReference type="PROSITE" id="PS00107">
    <property type="entry name" value="PROTEIN_KINASE_ATP"/>
    <property type="match status" value="1"/>
</dbReference>
<dbReference type="GO" id="GO:0004706">
    <property type="term" value="F:JUN kinase kinase kinase activity"/>
    <property type="evidence" value="ECO:0007669"/>
    <property type="project" value="TreeGrafter"/>
</dbReference>
<feature type="region of interest" description="Disordered" evidence="6">
    <location>
        <begin position="392"/>
        <end position="422"/>
    </location>
</feature>